<reference evidence="10 11" key="1">
    <citation type="submission" date="2019-10" db="EMBL/GenBank/DDBJ databases">
        <title>Draft whole-genome sequence of the purple nonsulfur photosynthetic bacterium Roseospira navarrensis DSM 15114.</title>
        <authorList>
            <person name="Kyndt J.A."/>
            <person name="Meyer T.E."/>
        </authorList>
    </citation>
    <scope>NUCLEOTIDE SEQUENCE [LARGE SCALE GENOMIC DNA]</scope>
    <source>
        <strain evidence="10 11">DSM 15114</strain>
    </source>
</reference>
<evidence type="ECO:0000256" key="6">
    <source>
        <dbReference type="ARBA" id="ARBA00022737"/>
    </source>
</evidence>
<comment type="similarity">
    <text evidence="2">Belongs to the glycosyltransferase 41 family. O-GlcNAc transferase subfamily.</text>
</comment>
<dbReference type="Proteomes" id="UP000434582">
    <property type="component" value="Unassembled WGS sequence"/>
</dbReference>
<evidence type="ECO:0000256" key="5">
    <source>
        <dbReference type="ARBA" id="ARBA00022679"/>
    </source>
</evidence>
<dbReference type="Pfam" id="PF13432">
    <property type="entry name" value="TPR_16"/>
    <property type="match status" value="1"/>
</dbReference>
<organism evidence="10 11">
    <name type="scientific">Roseospira navarrensis</name>
    <dbReference type="NCBI Taxonomy" id="140058"/>
    <lineage>
        <taxon>Bacteria</taxon>
        <taxon>Pseudomonadati</taxon>
        <taxon>Pseudomonadota</taxon>
        <taxon>Alphaproteobacteria</taxon>
        <taxon>Rhodospirillales</taxon>
        <taxon>Rhodospirillaceae</taxon>
        <taxon>Roseospira</taxon>
    </lineage>
</organism>
<evidence type="ECO:0000256" key="7">
    <source>
        <dbReference type="ARBA" id="ARBA00022803"/>
    </source>
</evidence>
<keyword evidence="7 8" id="KW-0802">TPR repeat</keyword>
<evidence type="ECO:0000256" key="1">
    <source>
        <dbReference type="ARBA" id="ARBA00004922"/>
    </source>
</evidence>
<sequence>MTLPPVPSPDPTAPADADPHATARALFGEAVAHLQAGRVDAAESAFRSVLRLLPSHPNSWRNLGLIRHSRGDAVAALRSLRRALTLDPALAEAPGLPLQRLFADAHREAQAARDGVRTDAIARDWLRWCPTDPGAISAAAMAALAAQALDRADSILDTAPDTADTRRNPTLHHARALLALARGRAANATAAARTAVTLAPPYADAWATLGTIALRHREGRGAAAPLNRALHLAPNHPGAALALANLRLSEGRASDAAALILAVPEGLRRAPAHLGDLLAILHHAPDVSPAVIRAERAGALPRTGAWTPDFAAPDAPPLRVVYLGDLNRPQVSALALPAIQAHGRPAARKRIEVHLVHATPATRPPAPAPTLADGPPVHTVSGPSPDAIRQAVRALSPHVLVLLTPTTLPQALEALAERLAPVQAIWGDVFGSVGAAGLDVLLTDAHHVTDPALLSERPVALPHGAYFFQPPEGAPDPGPPPCLTRGHVTFGSFNRLDKINDPLLARWGRLLATVPDARLVIQGRALDREDTRAALHTRLDRAGADLSRIHLEGGRDRVGMMDLFRTVDVALDADPWSGGLTVLELLWMGVPVVTLAGAFPNGRHAVSHLSRVGLADWVADSPDAYVARAVAAAGDRETLAALRATLRDRLATLPLCDPDAYAAQLEDTYAALWADHRDGVPPGSRTGAPPGI</sequence>
<dbReference type="CDD" id="cd01635">
    <property type="entry name" value="Glycosyltransferase_GTB-type"/>
    <property type="match status" value="1"/>
</dbReference>
<dbReference type="PANTHER" id="PTHR44835">
    <property type="entry name" value="UDP-N-ACETYLGLUCOSAMINE--PEPTIDE N-ACETYLGLUCOSAMINYLTRANSFERASE SPINDLY-RELATED"/>
    <property type="match status" value="1"/>
</dbReference>
<protein>
    <recommendedName>
        <fullName evidence="3">protein O-GlcNAc transferase</fullName>
        <ecNumber evidence="3">2.4.1.255</ecNumber>
    </recommendedName>
</protein>
<dbReference type="GO" id="GO:0097363">
    <property type="term" value="F:protein O-acetylglucosaminyltransferase activity"/>
    <property type="evidence" value="ECO:0007669"/>
    <property type="project" value="UniProtKB-EC"/>
</dbReference>
<dbReference type="AlphaFoldDB" id="A0A7X2D5S7"/>
<dbReference type="InterPro" id="IPR051939">
    <property type="entry name" value="Glycosyltr_41/O-GlcNAc_trsf"/>
</dbReference>
<keyword evidence="5" id="KW-0808">Transferase</keyword>
<comment type="pathway">
    <text evidence="1">Protein modification; protein glycosylation.</text>
</comment>
<keyword evidence="4" id="KW-0328">Glycosyltransferase</keyword>
<accession>A0A7X2D5S7</accession>
<evidence type="ECO:0000256" key="4">
    <source>
        <dbReference type="ARBA" id="ARBA00022676"/>
    </source>
</evidence>
<dbReference type="Gene3D" id="3.40.50.11380">
    <property type="match status" value="1"/>
</dbReference>
<dbReference type="Pfam" id="PF13844">
    <property type="entry name" value="Glyco_transf_41"/>
    <property type="match status" value="1"/>
</dbReference>
<feature type="repeat" description="TPR" evidence="8">
    <location>
        <begin position="57"/>
        <end position="90"/>
    </location>
</feature>
<dbReference type="OrthoDB" id="146908at2"/>
<proteinExistence type="inferred from homology"/>
<dbReference type="Gene3D" id="3.40.50.2000">
    <property type="entry name" value="Glycogen Phosphorylase B"/>
    <property type="match status" value="1"/>
</dbReference>
<dbReference type="PROSITE" id="PS50005">
    <property type="entry name" value="TPR"/>
    <property type="match status" value="3"/>
</dbReference>
<evidence type="ECO:0000259" key="9">
    <source>
        <dbReference type="Pfam" id="PF13844"/>
    </source>
</evidence>
<dbReference type="EMBL" id="WIVE01000064">
    <property type="protein sequence ID" value="MQX37987.1"/>
    <property type="molecule type" value="Genomic_DNA"/>
</dbReference>
<evidence type="ECO:0000256" key="2">
    <source>
        <dbReference type="ARBA" id="ARBA00005386"/>
    </source>
</evidence>
<evidence type="ECO:0000256" key="3">
    <source>
        <dbReference type="ARBA" id="ARBA00011970"/>
    </source>
</evidence>
<dbReference type="EC" id="2.4.1.255" evidence="3"/>
<dbReference type="InterPro" id="IPR019734">
    <property type="entry name" value="TPR_rpt"/>
</dbReference>
<dbReference type="PANTHER" id="PTHR44835:SF1">
    <property type="entry name" value="PROTEIN O-GLCNAC TRANSFERASE"/>
    <property type="match status" value="1"/>
</dbReference>
<evidence type="ECO:0000313" key="11">
    <source>
        <dbReference type="Proteomes" id="UP000434582"/>
    </source>
</evidence>
<evidence type="ECO:0000313" key="10">
    <source>
        <dbReference type="EMBL" id="MQX37987.1"/>
    </source>
</evidence>
<comment type="caution">
    <text evidence="10">The sequence shown here is derived from an EMBL/GenBank/DDBJ whole genome shotgun (WGS) entry which is preliminary data.</text>
</comment>
<dbReference type="InterPro" id="IPR011990">
    <property type="entry name" value="TPR-like_helical_dom_sf"/>
</dbReference>
<dbReference type="RefSeq" id="WP_153346010.1">
    <property type="nucleotide sequence ID" value="NZ_WIVE01000064.1"/>
</dbReference>
<dbReference type="Gene3D" id="1.25.40.10">
    <property type="entry name" value="Tetratricopeptide repeat domain"/>
    <property type="match status" value="2"/>
</dbReference>
<feature type="domain" description="O-GlcNAc transferase C-terminal" evidence="9">
    <location>
        <begin position="487"/>
        <end position="665"/>
    </location>
</feature>
<feature type="repeat" description="TPR" evidence="8">
    <location>
        <begin position="23"/>
        <end position="56"/>
    </location>
</feature>
<keyword evidence="6" id="KW-0677">Repeat</keyword>
<evidence type="ECO:0000256" key="8">
    <source>
        <dbReference type="PROSITE-ProRule" id="PRU00339"/>
    </source>
</evidence>
<dbReference type="SMART" id="SM00028">
    <property type="entry name" value="TPR"/>
    <property type="match status" value="4"/>
</dbReference>
<dbReference type="SUPFAM" id="SSF48452">
    <property type="entry name" value="TPR-like"/>
    <property type="match status" value="1"/>
</dbReference>
<feature type="repeat" description="TPR" evidence="8">
    <location>
        <begin position="203"/>
        <end position="236"/>
    </location>
</feature>
<name>A0A7X2D5S7_9PROT</name>
<keyword evidence="11" id="KW-1185">Reference proteome</keyword>
<gene>
    <name evidence="10" type="ORF">GHC57_15815</name>
</gene>
<dbReference type="InterPro" id="IPR029489">
    <property type="entry name" value="OGT/SEC/SPY_C"/>
</dbReference>
<dbReference type="SUPFAM" id="SSF53756">
    <property type="entry name" value="UDP-Glycosyltransferase/glycogen phosphorylase"/>
    <property type="match status" value="1"/>
</dbReference>